<gene>
    <name evidence="3" type="ORF">ACFSKQ_00535</name>
</gene>
<dbReference type="SUPFAM" id="SSF46955">
    <property type="entry name" value="Putative DNA-binding domain"/>
    <property type="match status" value="1"/>
</dbReference>
<dbReference type="InterPro" id="IPR009061">
    <property type="entry name" value="DNA-bd_dom_put_sf"/>
</dbReference>
<dbReference type="InterPro" id="IPR010093">
    <property type="entry name" value="SinI_DNA-bd"/>
</dbReference>
<feature type="compositionally biased region" description="Basic and acidic residues" evidence="1">
    <location>
        <begin position="58"/>
        <end position="83"/>
    </location>
</feature>
<evidence type="ECO:0000256" key="1">
    <source>
        <dbReference type="SAM" id="MobiDB-lite"/>
    </source>
</evidence>
<dbReference type="Proteomes" id="UP001597371">
    <property type="component" value="Unassembled WGS sequence"/>
</dbReference>
<dbReference type="RefSeq" id="WP_377946318.1">
    <property type="nucleotide sequence ID" value="NZ_CP072611.1"/>
</dbReference>
<feature type="domain" description="Helix-turn-helix" evidence="2">
    <location>
        <begin position="5"/>
        <end position="50"/>
    </location>
</feature>
<proteinExistence type="predicted"/>
<evidence type="ECO:0000259" key="2">
    <source>
        <dbReference type="Pfam" id="PF12728"/>
    </source>
</evidence>
<evidence type="ECO:0000313" key="3">
    <source>
        <dbReference type="EMBL" id="MFD2235949.1"/>
    </source>
</evidence>
<accession>A0ABW5CFB8</accession>
<name>A0ABW5CFB8_9HYPH</name>
<reference evidence="4" key="1">
    <citation type="journal article" date="2019" name="Int. J. Syst. Evol. Microbiol.">
        <title>The Global Catalogue of Microorganisms (GCM) 10K type strain sequencing project: providing services to taxonomists for standard genome sequencing and annotation.</title>
        <authorList>
            <consortium name="The Broad Institute Genomics Platform"/>
            <consortium name="The Broad Institute Genome Sequencing Center for Infectious Disease"/>
            <person name="Wu L."/>
            <person name="Ma J."/>
        </authorList>
    </citation>
    <scope>NUCLEOTIDE SEQUENCE [LARGE SCALE GENOMIC DNA]</scope>
    <source>
        <strain evidence="4">ZS-35-S2</strain>
    </source>
</reference>
<dbReference type="InterPro" id="IPR041657">
    <property type="entry name" value="HTH_17"/>
</dbReference>
<feature type="region of interest" description="Disordered" evidence="1">
    <location>
        <begin position="53"/>
        <end position="97"/>
    </location>
</feature>
<sequence length="97" mass="11150">MGRPYTPETLAERWGCSARHIRRMCKSGELPSFRLGGRLLRIRADDVDSFECQNGDLPDYKENSASHGRTEMSADVIDLERMTRQRRPAAPRLDTRN</sequence>
<dbReference type="Pfam" id="PF12728">
    <property type="entry name" value="HTH_17"/>
    <property type="match status" value="1"/>
</dbReference>
<dbReference type="EMBL" id="JBHUIJ010000002">
    <property type="protein sequence ID" value="MFD2235949.1"/>
    <property type="molecule type" value="Genomic_DNA"/>
</dbReference>
<protein>
    <submittedName>
        <fullName evidence="3">Helix-turn-helix domain-containing protein</fullName>
    </submittedName>
</protein>
<dbReference type="NCBIfam" id="TIGR01764">
    <property type="entry name" value="excise"/>
    <property type="match status" value="1"/>
</dbReference>
<evidence type="ECO:0000313" key="4">
    <source>
        <dbReference type="Proteomes" id="UP001597371"/>
    </source>
</evidence>
<organism evidence="3 4">
    <name type="scientific">Aureimonas populi</name>
    <dbReference type="NCBI Taxonomy" id="1701758"/>
    <lineage>
        <taxon>Bacteria</taxon>
        <taxon>Pseudomonadati</taxon>
        <taxon>Pseudomonadota</taxon>
        <taxon>Alphaproteobacteria</taxon>
        <taxon>Hyphomicrobiales</taxon>
        <taxon>Aurantimonadaceae</taxon>
        <taxon>Aureimonas</taxon>
    </lineage>
</organism>
<keyword evidence="4" id="KW-1185">Reference proteome</keyword>
<comment type="caution">
    <text evidence="3">The sequence shown here is derived from an EMBL/GenBank/DDBJ whole genome shotgun (WGS) entry which is preliminary data.</text>
</comment>